<dbReference type="Proteomes" id="UP000054988">
    <property type="component" value="Unassembled WGS sequence"/>
</dbReference>
<dbReference type="AlphaFoldDB" id="A0A0W0G8G2"/>
<evidence type="ECO:0000313" key="1">
    <source>
        <dbReference type="EMBL" id="KTB44826.1"/>
    </source>
</evidence>
<name>A0A0W0G8G2_MONRR</name>
<proteinExistence type="predicted"/>
<evidence type="ECO:0000313" key="2">
    <source>
        <dbReference type="Proteomes" id="UP000054988"/>
    </source>
</evidence>
<comment type="caution">
    <text evidence="1">The sequence shown here is derived from an EMBL/GenBank/DDBJ whole genome shotgun (WGS) entry which is preliminary data.</text>
</comment>
<gene>
    <name evidence="1" type="ORF">WG66_2595</name>
</gene>
<reference evidence="1 2" key="1">
    <citation type="submission" date="2015-12" db="EMBL/GenBank/DDBJ databases">
        <title>Draft genome sequence of Moniliophthora roreri, the causal agent of frosty pod rot of cacao.</title>
        <authorList>
            <person name="Aime M.C."/>
            <person name="Diaz-Valderrama J.R."/>
            <person name="Kijpornyongpan T."/>
            <person name="Phillips-Mora W."/>
        </authorList>
    </citation>
    <scope>NUCLEOTIDE SEQUENCE [LARGE SCALE GENOMIC DNA]</scope>
    <source>
        <strain evidence="1 2">MCA 2952</strain>
    </source>
</reference>
<sequence length="54" mass="6005">MVLGTLKTSTVKFSFEGKEVFAMLERLKATMAAVGEPSPFVADQLRRLTRTESQ</sequence>
<dbReference type="EMBL" id="LATX01000839">
    <property type="protein sequence ID" value="KTB44826.1"/>
    <property type="molecule type" value="Genomic_DNA"/>
</dbReference>
<accession>A0A0W0G8G2</accession>
<protein>
    <submittedName>
        <fullName evidence="1">Uncharacterized protein</fullName>
    </submittedName>
</protein>
<organism evidence="1 2">
    <name type="scientific">Moniliophthora roreri</name>
    <name type="common">Frosty pod rot fungus</name>
    <name type="synonym">Monilia roreri</name>
    <dbReference type="NCBI Taxonomy" id="221103"/>
    <lineage>
        <taxon>Eukaryota</taxon>
        <taxon>Fungi</taxon>
        <taxon>Dikarya</taxon>
        <taxon>Basidiomycota</taxon>
        <taxon>Agaricomycotina</taxon>
        <taxon>Agaricomycetes</taxon>
        <taxon>Agaricomycetidae</taxon>
        <taxon>Agaricales</taxon>
        <taxon>Marasmiineae</taxon>
        <taxon>Marasmiaceae</taxon>
        <taxon>Moniliophthora</taxon>
    </lineage>
</organism>